<proteinExistence type="predicted"/>
<accession>A0ABR2JN53</accession>
<protein>
    <submittedName>
        <fullName evidence="2">Uncharacterized protein</fullName>
    </submittedName>
</protein>
<name>A0ABR2JN53_9PEZI</name>
<dbReference type="Proteomes" id="UP001390339">
    <property type="component" value="Unassembled WGS sequence"/>
</dbReference>
<evidence type="ECO:0000256" key="1">
    <source>
        <dbReference type="SAM" id="Phobius"/>
    </source>
</evidence>
<keyword evidence="1" id="KW-1133">Transmembrane helix</keyword>
<evidence type="ECO:0000313" key="3">
    <source>
        <dbReference type="Proteomes" id="UP001390339"/>
    </source>
</evidence>
<organism evidence="2 3">
    <name type="scientific">Apiospora arundinis</name>
    <dbReference type="NCBI Taxonomy" id="335852"/>
    <lineage>
        <taxon>Eukaryota</taxon>
        <taxon>Fungi</taxon>
        <taxon>Dikarya</taxon>
        <taxon>Ascomycota</taxon>
        <taxon>Pezizomycotina</taxon>
        <taxon>Sordariomycetes</taxon>
        <taxon>Xylariomycetidae</taxon>
        <taxon>Amphisphaeriales</taxon>
        <taxon>Apiosporaceae</taxon>
        <taxon>Apiospora</taxon>
    </lineage>
</organism>
<sequence>MRDWIVFQSLDSVLDVFWDILIVCIVAKVGLFYFLATFSTWEALEYWAEHYLLLHTRLTHPQWDVLLLFARVATTIVWARLFVHHYELPKVRWFRLAIGGVGLLLTVAAESAVALVLHRRYDGWLWSSPAETQIAYGTLLASYCLVPLALLGKNTEAAKRTKRIYNPITRTWSKPSRRVVGAVMRVAKKPALATVYEV</sequence>
<feature type="transmembrane region" description="Helical" evidence="1">
    <location>
        <begin position="134"/>
        <end position="152"/>
    </location>
</feature>
<keyword evidence="1" id="KW-0472">Membrane</keyword>
<dbReference type="EMBL" id="JAPCWZ010000001">
    <property type="protein sequence ID" value="KAK8880244.1"/>
    <property type="molecule type" value="Genomic_DNA"/>
</dbReference>
<reference evidence="2 3" key="1">
    <citation type="journal article" date="2024" name="IMA Fungus">
        <title>Apiospora arundinis, a panoply of carbohydrate-active enzymes and secondary metabolites.</title>
        <authorList>
            <person name="Sorensen T."/>
            <person name="Petersen C."/>
            <person name="Muurmann A.T."/>
            <person name="Christiansen J.V."/>
            <person name="Brundto M.L."/>
            <person name="Overgaard C.K."/>
            <person name="Boysen A.T."/>
            <person name="Wollenberg R.D."/>
            <person name="Larsen T.O."/>
            <person name="Sorensen J.L."/>
            <person name="Nielsen K.L."/>
            <person name="Sondergaard T.E."/>
        </authorList>
    </citation>
    <scope>NUCLEOTIDE SEQUENCE [LARGE SCALE GENOMIC DNA]</scope>
    <source>
        <strain evidence="2 3">AAU 773</strain>
    </source>
</reference>
<feature type="transmembrane region" description="Helical" evidence="1">
    <location>
        <begin position="61"/>
        <end position="81"/>
    </location>
</feature>
<feature type="transmembrane region" description="Helical" evidence="1">
    <location>
        <begin position="93"/>
        <end position="114"/>
    </location>
</feature>
<comment type="caution">
    <text evidence="2">The sequence shown here is derived from an EMBL/GenBank/DDBJ whole genome shotgun (WGS) entry which is preliminary data.</text>
</comment>
<feature type="transmembrane region" description="Helical" evidence="1">
    <location>
        <begin position="20"/>
        <end position="41"/>
    </location>
</feature>
<keyword evidence="3" id="KW-1185">Reference proteome</keyword>
<evidence type="ECO:0000313" key="2">
    <source>
        <dbReference type="EMBL" id="KAK8880244.1"/>
    </source>
</evidence>
<keyword evidence="1" id="KW-0812">Transmembrane</keyword>
<gene>
    <name evidence="2" type="ORF">PGQ11_001538</name>
</gene>